<evidence type="ECO:0000313" key="3">
    <source>
        <dbReference type="EMBL" id="GBO35704.1"/>
    </source>
</evidence>
<proteinExistence type="predicted"/>
<protein>
    <submittedName>
        <fullName evidence="3">Uncharacterized protein</fullName>
    </submittedName>
</protein>
<organism evidence="3 4">
    <name type="scientific">Araneus ventricosus</name>
    <name type="common">Orbweaver spider</name>
    <name type="synonym">Epeira ventricosa</name>
    <dbReference type="NCBI Taxonomy" id="182803"/>
    <lineage>
        <taxon>Eukaryota</taxon>
        <taxon>Metazoa</taxon>
        <taxon>Ecdysozoa</taxon>
        <taxon>Arthropoda</taxon>
        <taxon>Chelicerata</taxon>
        <taxon>Arachnida</taxon>
        <taxon>Araneae</taxon>
        <taxon>Araneomorphae</taxon>
        <taxon>Entelegynae</taxon>
        <taxon>Araneoidea</taxon>
        <taxon>Araneidae</taxon>
        <taxon>Araneus</taxon>
    </lineage>
</organism>
<comment type="caution">
    <text evidence="3">The sequence shown here is derived from an EMBL/GenBank/DDBJ whole genome shotgun (WGS) entry which is preliminary data.</text>
</comment>
<evidence type="ECO:0000313" key="2">
    <source>
        <dbReference type="EMBL" id="GBO35701.1"/>
    </source>
</evidence>
<feature type="compositionally biased region" description="Basic and acidic residues" evidence="1">
    <location>
        <begin position="68"/>
        <end position="79"/>
    </location>
</feature>
<dbReference type="AlphaFoldDB" id="A0A4Y2WGC6"/>
<reference evidence="3 4" key="1">
    <citation type="journal article" date="2019" name="Sci. Rep.">
        <title>Orb-weaving spider Araneus ventricosus genome elucidates the spidroin gene catalogue.</title>
        <authorList>
            <person name="Kono N."/>
            <person name="Nakamura H."/>
            <person name="Ohtoshi R."/>
            <person name="Moran D.A.P."/>
            <person name="Shinohara A."/>
            <person name="Yoshida Y."/>
            <person name="Fujiwara M."/>
            <person name="Mori M."/>
            <person name="Tomita M."/>
            <person name="Arakawa K."/>
        </authorList>
    </citation>
    <scope>NUCLEOTIDE SEQUENCE [LARGE SCALE GENOMIC DNA]</scope>
</reference>
<dbReference type="EMBL" id="BGPR01059721">
    <property type="protein sequence ID" value="GBO35701.1"/>
    <property type="molecule type" value="Genomic_DNA"/>
</dbReference>
<dbReference type="Proteomes" id="UP000499080">
    <property type="component" value="Unassembled WGS sequence"/>
</dbReference>
<evidence type="ECO:0000313" key="4">
    <source>
        <dbReference type="Proteomes" id="UP000499080"/>
    </source>
</evidence>
<name>A0A4Y2WGC6_ARAVE</name>
<dbReference type="EMBL" id="BGPR01059725">
    <property type="protein sequence ID" value="GBO35704.1"/>
    <property type="molecule type" value="Genomic_DNA"/>
</dbReference>
<evidence type="ECO:0000256" key="1">
    <source>
        <dbReference type="SAM" id="MobiDB-lite"/>
    </source>
</evidence>
<feature type="compositionally biased region" description="Polar residues" evidence="1">
    <location>
        <begin position="42"/>
        <end position="58"/>
    </location>
</feature>
<sequence>MMKPVPNFEQEWLKRVAKNFVSRQKIRRIVKFISENINTSFPASQSSTFQLDEQTSSKLPDIPLPSPSEKKGKATSKEKRLLRTNSVKVKMPVLYIV</sequence>
<accession>A0A4Y2WGC6</accession>
<keyword evidence="4" id="KW-1185">Reference proteome</keyword>
<feature type="region of interest" description="Disordered" evidence="1">
    <location>
        <begin position="42"/>
        <end position="79"/>
    </location>
</feature>
<gene>
    <name evidence="3" type="ORF">AVEN_128386_1</name>
    <name evidence="2" type="ORF">AVEN_9734_1</name>
</gene>